<evidence type="ECO:0000313" key="2">
    <source>
        <dbReference type="EMBL" id="AKG42217.1"/>
    </source>
</evidence>
<protein>
    <submittedName>
        <fullName evidence="2">Pe-pgrs family protein</fullName>
    </submittedName>
</protein>
<sequence>MAERTEPSGVTGALREAAGAHRPDRERMRARVSAGIADGGGLPERTPRRVPWPAALPARARAVGAAAVLAVAVAWWGPAAGPDPVPPAGEAPPPAAVTAGPLSALGEVDPGSHAFWSQSNVTVRTAEPLTAFTLELRVTGGEGVRSTGAWRTLPGEDFELTVSQEAGQLVHRWELRAGAEVPAGTHVFAAQYDHPAGEREPERDRYLLRATGVGGPFSAEGAFR</sequence>
<proteinExistence type="predicted"/>
<gene>
    <name evidence="2" type="ORF">SXIM_08330</name>
</gene>
<evidence type="ECO:0000256" key="1">
    <source>
        <dbReference type="SAM" id="MobiDB-lite"/>
    </source>
</evidence>
<feature type="compositionally biased region" description="Basic and acidic residues" evidence="1">
    <location>
        <begin position="18"/>
        <end position="29"/>
    </location>
</feature>
<reference evidence="2" key="1">
    <citation type="submission" date="2019-08" db="EMBL/GenBank/DDBJ databases">
        <title>Complete genome sequence of a mangrove-derived Streptomyces xiamenensis.</title>
        <authorList>
            <person name="Xu J."/>
        </authorList>
    </citation>
    <scope>NUCLEOTIDE SEQUENCE</scope>
    <source>
        <strain evidence="2">318</strain>
    </source>
</reference>
<dbReference type="PATRIC" id="fig|408015.6.peg.862"/>
<dbReference type="HOGENOM" id="CLU_093382_0_0_11"/>
<organism evidence="2 3">
    <name type="scientific">Streptomyces xiamenensis</name>
    <dbReference type="NCBI Taxonomy" id="408015"/>
    <lineage>
        <taxon>Bacteria</taxon>
        <taxon>Bacillati</taxon>
        <taxon>Actinomycetota</taxon>
        <taxon>Actinomycetes</taxon>
        <taxon>Kitasatosporales</taxon>
        <taxon>Streptomycetaceae</taxon>
        <taxon>Streptomyces</taxon>
    </lineage>
</organism>
<feature type="region of interest" description="Disordered" evidence="1">
    <location>
        <begin position="1"/>
        <end position="48"/>
    </location>
</feature>
<keyword evidence="3" id="KW-1185">Reference proteome</keyword>
<dbReference type="Proteomes" id="UP000034034">
    <property type="component" value="Chromosome"/>
</dbReference>
<dbReference type="EMBL" id="CP009922">
    <property type="protein sequence ID" value="AKG42217.1"/>
    <property type="molecule type" value="Genomic_DNA"/>
</dbReference>
<dbReference type="RefSeq" id="WP_046722968.1">
    <property type="nucleotide sequence ID" value="NZ_CP009922.3"/>
</dbReference>
<dbReference type="AlphaFoldDB" id="A0A0F7FQQ9"/>
<accession>A0A0F7FQQ9</accession>
<dbReference type="KEGG" id="sxi:SXIM_08330"/>
<evidence type="ECO:0000313" key="3">
    <source>
        <dbReference type="Proteomes" id="UP000034034"/>
    </source>
</evidence>
<dbReference type="STRING" id="408015.SXIM_08330"/>
<name>A0A0F7FQQ9_9ACTN</name>